<dbReference type="PANTHER" id="PTHR46148:SF60">
    <property type="entry name" value="CHROMO DOMAIN-CONTAINING PROTEIN"/>
    <property type="match status" value="1"/>
</dbReference>
<feature type="domain" description="Tf2-1-like SH3-like" evidence="1">
    <location>
        <begin position="3"/>
        <end position="51"/>
    </location>
</feature>
<dbReference type="Pfam" id="PF24626">
    <property type="entry name" value="SH3_Tf2-1"/>
    <property type="match status" value="1"/>
</dbReference>
<comment type="caution">
    <text evidence="2">The sequence shown here is derived from an EMBL/GenBank/DDBJ whole genome shotgun (WGS) entry which is preliminary data.</text>
</comment>
<gene>
    <name evidence="2" type="ORF">CRG98_005834</name>
</gene>
<reference evidence="2 3" key="1">
    <citation type="submission" date="2017-11" db="EMBL/GenBank/DDBJ databases">
        <title>De-novo sequencing of pomegranate (Punica granatum L.) genome.</title>
        <authorList>
            <person name="Akparov Z."/>
            <person name="Amiraslanov A."/>
            <person name="Hajiyeva S."/>
            <person name="Abbasov M."/>
            <person name="Kaur K."/>
            <person name="Hamwieh A."/>
            <person name="Solovyev V."/>
            <person name="Salamov A."/>
            <person name="Braich B."/>
            <person name="Kosarev P."/>
            <person name="Mahmoud A."/>
            <person name="Hajiyev E."/>
            <person name="Babayeva S."/>
            <person name="Izzatullayeva V."/>
            <person name="Mammadov A."/>
            <person name="Mammadov A."/>
            <person name="Sharifova S."/>
            <person name="Ojaghi J."/>
            <person name="Eynullazada K."/>
            <person name="Bayramov B."/>
            <person name="Abdulazimova A."/>
            <person name="Shahmuradov I."/>
        </authorList>
    </citation>
    <scope>NUCLEOTIDE SEQUENCE [LARGE SCALE GENOMIC DNA]</scope>
    <source>
        <strain evidence="3">cv. AG2017</strain>
        <tissue evidence="2">Leaf</tissue>
    </source>
</reference>
<proteinExistence type="predicted"/>
<evidence type="ECO:0000313" key="3">
    <source>
        <dbReference type="Proteomes" id="UP000233551"/>
    </source>
</evidence>
<dbReference type="InterPro" id="IPR056924">
    <property type="entry name" value="SH3_Tf2-1"/>
</dbReference>
<dbReference type="EMBL" id="PGOL01000253">
    <property type="protein sequence ID" value="PKI73763.1"/>
    <property type="molecule type" value="Genomic_DNA"/>
</dbReference>
<evidence type="ECO:0000313" key="2">
    <source>
        <dbReference type="EMBL" id="PKI73763.1"/>
    </source>
</evidence>
<sequence length="133" mass="15749">MRFGKKGKLSPKYIGPYKILESIGNVAYRLALPPELSRIHNVFHVSMLRKYMPDSSHILSYQPVGLHEDLTYKEELVEILERKEQVLQTKRIPLMKVLWRSHLREEATWELEDSMRVCHRLWLSLHSSQLVQV</sequence>
<evidence type="ECO:0000259" key="1">
    <source>
        <dbReference type="Pfam" id="PF24626"/>
    </source>
</evidence>
<organism evidence="2 3">
    <name type="scientific">Punica granatum</name>
    <name type="common">Pomegranate</name>
    <dbReference type="NCBI Taxonomy" id="22663"/>
    <lineage>
        <taxon>Eukaryota</taxon>
        <taxon>Viridiplantae</taxon>
        <taxon>Streptophyta</taxon>
        <taxon>Embryophyta</taxon>
        <taxon>Tracheophyta</taxon>
        <taxon>Spermatophyta</taxon>
        <taxon>Magnoliopsida</taxon>
        <taxon>eudicotyledons</taxon>
        <taxon>Gunneridae</taxon>
        <taxon>Pentapetalae</taxon>
        <taxon>rosids</taxon>
        <taxon>malvids</taxon>
        <taxon>Myrtales</taxon>
        <taxon>Lythraceae</taxon>
        <taxon>Punica</taxon>
    </lineage>
</organism>
<dbReference type="Proteomes" id="UP000233551">
    <property type="component" value="Unassembled WGS sequence"/>
</dbReference>
<dbReference type="PANTHER" id="PTHR46148">
    <property type="entry name" value="CHROMO DOMAIN-CONTAINING PROTEIN"/>
    <property type="match status" value="1"/>
</dbReference>
<protein>
    <recommendedName>
        <fullName evidence="1">Tf2-1-like SH3-like domain-containing protein</fullName>
    </recommendedName>
</protein>
<accession>A0A2I0KZK3</accession>
<keyword evidence="3" id="KW-1185">Reference proteome</keyword>
<dbReference type="AlphaFoldDB" id="A0A2I0KZK3"/>
<name>A0A2I0KZK3_PUNGR</name>
<dbReference type="STRING" id="22663.A0A2I0KZK3"/>